<feature type="compositionally biased region" description="Low complexity" evidence="7">
    <location>
        <begin position="613"/>
        <end position="642"/>
    </location>
</feature>
<dbReference type="PROSITE" id="PS00012">
    <property type="entry name" value="PHOSPHOPANTETHEINE"/>
    <property type="match status" value="2"/>
</dbReference>
<feature type="domain" description="Carrier" evidence="8">
    <location>
        <begin position="1609"/>
        <end position="1683"/>
    </location>
</feature>
<dbReference type="InterPro" id="IPR045851">
    <property type="entry name" value="AMP-bd_C_sf"/>
</dbReference>
<evidence type="ECO:0000256" key="6">
    <source>
        <dbReference type="ARBA" id="ARBA00023194"/>
    </source>
</evidence>
<dbReference type="GO" id="GO:0044550">
    <property type="term" value="P:secondary metabolite biosynthetic process"/>
    <property type="evidence" value="ECO:0007669"/>
    <property type="project" value="UniProtKB-ARBA"/>
</dbReference>
<dbReference type="SUPFAM" id="SSF56801">
    <property type="entry name" value="Acetyl-CoA synthetase-like"/>
    <property type="match status" value="3"/>
</dbReference>
<dbReference type="InterPro" id="IPR010071">
    <property type="entry name" value="AA_adenyl_dom"/>
</dbReference>
<dbReference type="PANTHER" id="PTHR45527">
    <property type="entry name" value="NONRIBOSOMAL PEPTIDE SYNTHETASE"/>
    <property type="match status" value="1"/>
</dbReference>
<dbReference type="InterPro" id="IPR009081">
    <property type="entry name" value="PP-bd_ACP"/>
</dbReference>
<keyword evidence="6" id="KW-0045">Antibiotic biosynthesis</keyword>
<comment type="caution">
    <text evidence="9">The sequence shown here is derived from an EMBL/GenBank/DDBJ whole genome shotgun (WGS) entry which is preliminary data.</text>
</comment>
<keyword evidence="4" id="KW-0597">Phosphoprotein</keyword>
<dbReference type="GO" id="GO:0017000">
    <property type="term" value="P:antibiotic biosynthetic process"/>
    <property type="evidence" value="ECO:0007669"/>
    <property type="project" value="UniProtKB-KW"/>
</dbReference>
<comment type="similarity">
    <text evidence="2">Belongs to the ATP-dependent AMP-binding enzyme family.</text>
</comment>
<dbReference type="InterPro" id="IPR020806">
    <property type="entry name" value="PKS_PP-bd"/>
</dbReference>
<evidence type="ECO:0000256" key="2">
    <source>
        <dbReference type="ARBA" id="ARBA00006432"/>
    </source>
</evidence>
<dbReference type="NCBIfam" id="TIGR01733">
    <property type="entry name" value="AA-adenyl-dom"/>
    <property type="match status" value="3"/>
</dbReference>
<reference evidence="9" key="2">
    <citation type="submission" date="2020-09" db="EMBL/GenBank/DDBJ databases">
        <authorList>
            <person name="Sun Q."/>
            <person name="Ohkuma M."/>
        </authorList>
    </citation>
    <scope>NUCLEOTIDE SEQUENCE</scope>
    <source>
        <strain evidence="9">JCM 3091</strain>
    </source>
</reference>
<dbReference type="GO" id="GO:0031177">
    <property type="term" value="F:phosphopantetheine binding"/>
    <property type="evidence" value="ECO:0007669"/>
    <property type="project" value="InterPro"/>
</dbReference>
<dbReference type="InterPro" id="IPR023213">
    <property type="entry name" value="CAT-like_dom_sf"/>
</dbReference>
<comment type="cofactor">
    <cofactor evidence="1">
        <name>pantetheine 4'-phosphate</name>
        <dbReference type="ChEBI" id="CHEBI:47942"/>
    </cofactor>
</comment>
<dbReference type="InterPro" id="IPR006162">
    <property type="entry name" value="Ppantetheine_attach_site"/>
</dbReference>
<dbReference type="NCBIfam" id="NF003417">
    <property type="entry name" value="PRK04813.1"/>
    <property type="match status" value="4"/>
</dbReference>
<dbReference type="EMBL" id="BMQC01000004">
    <property type="protein sequence ID" value="GGK23420.1"/>
    <property type="molecule type" value="Genomic_DNA"/>
</dbReference>
<dbReference type="InterPro" id="IPR025110">
    <property type="entry name" value="AMP-bd_C"/>
</dbReference>
<dbReference type="Proteomes" id="UP000662200">
    <property type="component" value="Unassembled WGS sequence"/>
</dbReference>
<dbReference type="CDD" id="cd19540">
    <property type="entry name" value="LCL_NRPS-like"/>
    <property type="match status" value="1"/>
</dbReference>
<dbReference type="FunFam" id="1.10.1200.10:FF:000005">
    <property type="entry name" value="Nonribosomal peptide synthetase 1"/>
    <property type="match status" value="2"/>
</dbReference>
<dbReference type="InterPro" id="IPR036736">
    <property type="entry name" value="ACP-like_sf"/>
</dbReference>
<proteinExistence type="inferred from homology"/>
<dbReference type="Pfam" id="PF00501">
    <property type="entry name" value="AMP-binding"/>
    <property type="match status" value="3"/>
</dbReference>
<evidence type="ECO:0000256" key="5">
    <source>
        <dbReference type="ARBA" id="ARBA00022737"/>
    </source>
</evidence>
<dbReference type="SUPFAM" id="SSF47336">
    <property type="entry name" value="ACP-like"/>
    <property type="match status" value="3"/>
</dbReference>
<dbReference type="RefSeq" id="WP_189113475.1">
    <property type="nucleotide sequence ID" value="NZ_BMQC01000004.1"/>
</dbReference>
<dbReference type="InterPro" id="IPR010060">
    <property type="entry name" value="NRPS_synth"/>
</dbReference>
<dbReference type="GO" id="GO:0003824">
    <property type="term" value="F:catalytic activity"/>
    <property type="evidence" value="ECO:0007669"/>
    <property type="project" value="InterPro"/>
</dbReference>
<evidence type="ECO:0000256" key="4">
    <source>
        <dbReference type="ARBA" id="ARBA00022553"/>
    </source>
</evidence>
<evidence type="ECO:0000256" key="1">
    <source>
        <dbReference type="ARBA" id="ARBA00001957"/>
    </source>
</evidence>
<evidence type="ECO:0000259" key="8">
    <source>
        <dbReference type="PROSITE" id="PS50075"/>
    </source>
</evidence>
<sequence length="3727" mass="384712">MSGTDSGSDQAPSTPPAAWNDTGYPGGRFTFGSRFAQRVAENPAGVAVVCGDETLTYGALADRAAALGAALRARGLGPETVAALALPRGIDLVVAQVAVLCGGGAYLPLDLEHPAERTAYMLADARPVVVVTTAADAPALPVGDTAVLAVDAADLPAAAPVTPEAAPSVDSPAYVIYTSGSTGRPKGVVVTHGGVAKLVATQVRRFGIGPSSRIIQFASVSFDVSFWDLCLGLLSGGRLVVVPAALRVAGRELTDYIAAQGGTFMILPPALLAALPADCALPEGATLLAGTERVSPALVARYGSRQRMFNAYGPTEATVNSTLGLCDPVGLAGASVVPIGVPDPGTRAHVLDDRLAEVPVGAEGELYLAGDGLARGYLGRPALTASRFVAHPLGAPGERLYRTGDLVRWTADGRLEFLGRTDDQVKIRGYRIELGEIEAVLAGCPGVRQAVAAVREDQPGVPRLVAYLTATEDAAPDLGDAARRHAAAALPAYMVPHAHVVLDALPVTGSGKVDRAALPAPAGAARAPRTPTERLVCDLVAAALGLPEVGTDDAFLGLGGHSLLATRLSSELRAATGAHVPLRALFDAPDLAALAAAVDAARATDAAARPALRDYATPPADPAAATRTATAADAAPASADGAEGAPLSYAQRSLWFLHRLDGPTAVYNLPIALRLDGPLDPAALAAALGDLSARHEVLRTVFADRDGVPYPRLLPAAAPDLVPRDVAPGALAARLTALAGQPFALDREAPLRAHLLRTGPDRHVLLLVLHHIAADGWSEPPLLTDLAAAYGARAAGAAPGWAPLPVRYADYARWQRDLLGAEDDPAAPAARQLAYWRAALAGAPAELALPTDRPRPASPSGRGATVSVALPAALVADLRRLAGRCGASMFMLAQAAVAALLTRHGAGTDLPLGTPVAGRPDHLLADLAGYFVNTLVLRADTAGDPTFAALVARVRETTLAALDHADVPFERVVEAVNPPRSLARHPLFQVMVSYLDLYDADPGLVGLRTRREAVAQEIAKFDLSFDFLARAGEADAGVTLAVEYSADLFDAGTARSLADRLVRLLHAAAADPDRAIGALPVLTAAESAALRGRGAGAATTPRYPHLLDALADLGASRPADTALVTDARRWTYADLAAHAGRLGALLRAHGVGPEDVVALALPRAHVVPALLGVFAAGAAYLPLDGTQPPARLAYLCGDAAPRLVLTTAAHRGRLPADQAVLLLDDPATVAVLAATPPAPTPARHPDAAAYLLYTSGSTGAPKGVTVTHGGLAHLFATHRAHLMAPARAAAGRALRVLHAAAFVFDGSWEPLLWLFDGHAVHVLGDDEYRDADAVVAAVAEREIDFLDVTPTYLRQLLGQGLLGAPARTPRVLLVGGEACPADLWRRVCGTPGVRAHDLYGPTETTVDAYGWHGDADGGRRGYLLDNLTVRVLDARLAPVPDGVAGELYVAGAGLARGYAGRPALTAGRFVADPAGPPGARMYRTGDLARWGAGGVLEFAGRGDDQVKIRGFRVELGEVEAALAEVAAADELAVVARTDGDLTRLVGYLVPAGPLDPAAVRAALAARLPDYLVPAAVVAVPALPRTASGKLDRAALPAPDFAAGRAAGRAARTPREARLADVYAGLLGLSQVGADEDFFALGGDSIVSIQLVSRARAAGLEFTVREVFAHRTVAGLAAVARDAGAPAAEPPAAALGPVPPTPIVRELLDSGRPLVGYTQTMGLWTPAGADLDRIAAALRAVRDRHDALRAHLRDGVLTVPPAEAAAPLPLTRVDAAGLDDDDAEAAAARHLGAAARTLDPADAAAGGMLRAVWLDAGPGRPGRLLLAVHHLVVDGVSWRILADDLARAYDGGALAPVPTSLRTWATRLAASTRFADQAPYWARVGADADPPLSAAAPDPARDTVATLRRHTTVLDGEVTAPLLGALPALVHGGVDDVLLTGLALAVARWRADRGVHTGRTLITLEGHGRAQDLLPGTDLSRTVGWFTSEYPVALDVTGVDLDAALAGGAAAGTALKRVKESLRAVPDGGLGHGVLGGTGPAGAAPQLTVNYLGRFTAGAAPRAWTPAGASGQLGATADPATPVLAALELNAWTEDGPDGPRLRAAWSWPDRLFAAADVAALADGWSAALRALAAYAATPGAGGHTPSDFPLVPLTDADVAAIERAHGPLADVVPLTPLQEGLLFHALYDTDRREAPGAGPRDVYVTQLVLELTGPVDADRVRRSVQALLDRHANLRAAFRHTAAGTAVAVLPAAARLPWHAADLRGPAAAADLAAALAAAGAAAFPLDAPPLLRAALLRVADDRYTLALTHHHLLVDGWSTPLLVDEFAACYAADGDAAALPAPPPHRDYLTWLAGRDTGAARAAWTAALADLAAPTLLAPAGEREPAVPHRYAVAVPAAVAAGLAPLARAHGITLHTVVQAAWAVLLGRVLGRTDVVAGCTVSGRPGDLPGVERMVGLFINTVPARVTLRPAEPVADLLRRVQATQAGLLDHQHLGLAQIHRLAGQGELFDTLAVVENFPGEARGRTAGDIHVGVPGGSDATHYPLVLTVVPGAAPTFTLDYRADCFSADQVAVLGERLAAVLAGFVAAPRAPVAALDARTAAERARPATAPALPVAVPPGGVAGVFEAQAARTPQARALVTAAGSLTFAALNARANRLAHTLIARGLGPEDRVALLLPRGAAMLTGLLAVLKSGAAYVPLDPDSPDDRLAWIVADARADLLLSTPELAADRPDLGAPVLHLDPTGEVAPAPGGVAQAPGGVAHDAGGAARADNPTDADRRVPLHPDHPAYLVYTSGSTGRPKGVVVAHRGVVNLVETHRAAMMARARARCGRPLRVAHLASFVFDGSWTTMIWLFDGHELHVLDEERYRDAAATVAYVDAHGLDLVDTTPTYLAELVAQGLLDPARPALAVLAAGAEAVPAALWSRMCAQAARGTDVYDLYGPTEATVESYAWRGAADGTRLAHPLDNVSLHVLDAGLGPVPDDVPGELYVGGPCVARGYLGQPAMTAGRFVADPFGAPGARLYRTGDLVRRRPDGVLAFVGRSDDQVKLRGFRVEPGEVAAALLTRPDVVAAAAVVREDEPGRQRLVAYAVAAAGTAPAPADLRAHLAATLPEPMVPVAVVLLDALPRTVTGKLDRRALPAPDLAAAVTADAPRNPREELLAGLFAEVLRLPRVGVHDSFFALGGDSIVSISLVARARAAGLALTPRDVFRHRSVAALAAACGDVAAARPGEEPDAGVGDVPLTPIMRWLLDGGGPLTGYRQSMLLVTPADADVDRLRRTLQALVDRHDVLRARLDRAAGVLRVAEVGAVDAVDLLEWVRVADPADLPAAVAAATDRAGAALDPEAGRLVRAAYLDLGPDRPGRLLLAVHHLVVDGVSWRILGDDLAAAWACLRAGRPVALAPVPTSFRTWARGLARWPGGHGADAARWERAAGRRAEPPYGAAPLDPARDTVATARSLSARLSPAATAPLLTSVPESFHAGVNDVLLTGLGLALARWRGTADTVVTLEGHGRDESLVPHADLSRTVGWFTVEYPVRLDVSEVDVAEAVRGGPAAGAALKLVKEQVRATPEPAAGWGLLRWLDPAAGARLATLPAPQLAFNYLGRFAVADGAAAEWSAAGEAEALGDGADPRMPLTHTLTLNAVTEDGPDGPSLVATWSWPDRLLTRDRVQALADGWFAALAGLAAHATGGRAGGHTASDLAFGGLGQDEIDDLEAEFGAEDEEF</sequence>
<dbReference type="SUPFAM" id="SSF52777">
    <property type="entry name" value="CoA-dependent acyltransferases"/>
    <property type="match status" value="8"/>
</dbReference>
<dbReference type="GO" id="GO:0043041">
    <property type="term" value="P:amino acid activation for nonribosomal peptide biosynthetic process"/>
    <property type="evidence" value="ECO:0007669"/>
    <property type="project" value="TreeGrafter"/>
</dbReference>
<dbReference type="PROSITE" id="PS00455">
    <property type="entry name" value="AMP_BINDING"/>
    <property type="match status" value="3"/>
</dbReference>
<name>A0A8J3BP75_9ACTN</name>
<accession>A0A8J3BP75</accession>
<feature type="region of interest" description="Disordered" evidence="7">
    <location>
        <begin position="613"/>
        <end position="643"/>
    </location>
</feature>
<dbReference type="Gene3D" id="3.30.559.30">
    <property type="entry name" value="Nonribosomal peptide synthetase, condensation domain"/>
    <property type="match status" value="4"/>
</dbReference>
<protein>
    <recommendedName>
        <fullName evidence="8">Carrier domain-containing protein</fullName>
    </recommendedName>
</protein>
<feature type="domain" description="Carrier" evidence="8">
    <location>
        <begin position="3154"/>
        <end position="3228"/>
    </location>
</feature>
<evidence type="ECO:0000313" key="10">
    <source>
        <dbReference type="Proteomes" id="UP000662200"/>
    </source>
</evidence>
<dbReference type="Gene3D" id="2.30.38.10">
    <property type="entry name" value="Luciferase, Domain 3"/>
    <property type="match status" value="3"/>
</dbReference>
<feature type="domain" description="Carrier" evidence="8">
    <location>
        <begin position="527"/>
        <end position="602"/>
    </location>
</feature>
<dbReference type="Pfam" id="PF13193">
    <property type="entry name" value="AMP-binding_C"/>
    <property type="match status" value="3"/>
</dbReference>
<dbReference type="PANTHER" id="PTHR45527:SF1">
    <property type="entry name" value="FATTY ACID SYNTHASE"/>
    <property type="match status" value="1"/>
</dbReference>
<dbReference type="FunFam" id="3.40.50.980:FF:000001">
    <property type="entry name" value="Non-ribosomal peptide synthetase"/>
    <property type="match status" value="2"/>
</dbReference>
<evidence type="ECO:0000256" key="3">
    <source>
        <dbReference type="ARBA" id="ARBA00022450"/>
    </source>
</evidence>
<dbReference type="Pfam" id="PF00668">
    <property type="entry name" value="Condensation"/>
    <property type="match status" value="4"/>
</dbReference>
<dbReference type="Gene3D" id="3.30.559.10">
    <property type="entry name" value="Chloramphenicol acetyltransferase-like domain"/>
    <property type="match status" value="4"/>
</dbReference>
<evidence type="ECO:0000313" key="9">
    <source>
        <dbReference type="EMBL" id="GGK23420.1"/>
    </source>
</evidence>
<keyword evidence="3" id="KW-0596">Phosphopantetheine</keyword>
<dbReference type="SMART" id="SM00823">
    <property type="entry name" value="PKS_PP"/>
    <property type="match status" value="3"/>
</dbReference>
<dbReference type="FunFam" id="3.30.300.30:FF:000010">
    <property type="entry name" value="Enterobactin synthetase component F"/>
    <property type="match status" value="2"/>
</dbReference>
<keyword evidence="10" id="KW-1185">Reference proteome</keyword>
<keyword evidence="5" id="KW-0677">Repeat</keyword>
<dbReference type="InterPro" id="IPR000873">
    <property type="entry name" value="AMP-dep_synth/lig_dom"/>
</dbReference>
<evidence type="ECO:0000256" key="7">
    <source>
        <dbReference type="SAM" id="MobiDB-lite"/>
    </source>
</evidence>
<gene>
    <name evidence="9" type="ORF">GCM10010124_14870</name>
</gene>
<feature type="region of interest" description="Disordered" evidence="7">
    <location>
        <begin position="1"/>
        <end position="24"/>
    </location>
</feature>
<dbReference type="NCBIfam" id="TIGR01720">
    <property type="entry name" value="NRPS-para261"/>
    <property type="match status" value="2"/>
</dbReference>
<dbReference type="CDD" id="cd05930">
    <property type="entry name" value="A_NRPS"/>
    <property type="match status" value="2"/>
</dbReference>
<dbReference type="Pfam" id="PF00550">
    <property type="entry name" value="PP-binding"/>
    <property type="match status" value="3"/>
</dbReference>
<feature type="compositionally biased region" description="Polar residues" evidence="7">
    <location>
        <begin position="1"/>
        <end position="12"/>
    </location>
</feature>
<dbReference type="GO" id="GO:0008610">
    <property type="term" value="P:lipid biosynthetic process"/>
    <property type="evidence" value="ECO:0007669"/>
    <property type="project" value="UniProtKB-ARBA"/>
</dbReference>
<reference evidence="9" key="1">
    <citation type="journal article" date="2014" name="Int. J. Syst. Evol. Microbiol.">
        <title>Complete genome sequence of Corynebacterium casei LMG S-19264T (=DSM 44701T), isolated from a smear-ripened cheese.</title>
        <authorList>
            <consortium name="US DOE Joint Genome Institute (JGI-PGF)"/>
            <person name="Walter F."/>
            <person name="Albersmeier A."/>
            <person name="Kalinowski J."/>
            <person name="Ruckert C."/>
        </authorList>
    </citation>
    <scope>NUCLEOTIDE SEQUENCE</scope>
    <source>
        <strain evidence="9">JCM 3091</strain>
    </source>
</reference>
<dbReference type="PROSITE" id="PS50075">
    <property type="entry name" value="CARRIER"/>
    <property type="match status" value="3"/>
</dbReference>
<dbReference type="FunFam" id="2.30.38.10:FF:000001">
    <property type="entry name" value="Non-ribosomal peptide synthetase PvdI"/>
    <property type="match status" value="3"/>
</dbReference>
<dbReference type="FunFam" id="3.40.50.12780:FF:000012">
    <property type="entry name" value="Non-ribosomal peptide synthetase"/>
    <property type="match status" value="1"/>
</dbReference>
<dbReference type="InterPro" id="IPR001242">
    <property type="entry name" value="Condensation_dom"/>
</dbReference>
<dbReference type="InterPro" id="IPR020845">
    <property type="entry name" value="AMP-binding_CS"/>
</dbReference>
<dbReference type="GO" id="GO:0005737">
    <property type="term" value="C:cytoplasm"/>
    <property type="evidence" value="ECO:0007669"/>
    <property type="project" value="TreeGrafter"/>
</dbReference>
<dbReference type="Gene3D" id="3.30.300.30">
    <property type="match status" value="3"/>
</dbReference>
<organism evidence="9 10">
    <name type="scientific">Pilimelia terevasa</name>
    <dbReference type="NCBI Taxonomy" id="53372"/>
    <lineage>
        <taxon>Bacteria</taxon>
        <taxon>Bacillati</taxon>
        <taxon>Actinomycetota</taxon>
        <taxon>Actinomycetes</taxon>
        <taxon>Micromonosporales</taxon>
        <taxon>Micromonosporaceae</taxon>
        <taxon>Pilimelia</taxon>
    </lineage>
</organism>
<dbReference type="Gene3D" id="3.40.50.980">
    <property type="match status" value="6"/>
</dbReference>
<dbReference type="Gene3D" id="1.10.1200.10">
    <property type="entry name" value="ACP-like"/>
    <property type="match status" value="3"/>
</dbReference>